<dbReference type="AlphaFoldDB" id="A0A1G9N376"/>
<feature type="non-terminal residue" evidence="3">
    <location>
        <position position="96"/>
    </location>
</feature>
<evidence type="ECO:0000256" key="1">
    <source>
        <dbReference type="SAM" id="Phobius"/>
    </source>
</evidence>
<accession>A0A1G9N376</accession>
<keyword evidence="1" id="KW-1133">Transmembrane helix</keyword>
<dbReference type="RefSeq" id="WP_245701751.1">
    <property type="nucleotide sequence ID" value="NZ_FNGP01000006.1"/>
</dbReference>
<proteinExistence type="predicted"/>
<evidence type="ECO:0000313" key="3">
    <source>
        <dbReference type="EMBL" id="SDL80949.1"/>
    </source>
</evidence>
<dbReference type="Pfam" id="PF13400">
    <property type="entry name" value="Tad"/>
    <property type="match status" value="1"/>
</dbReference>
<feature type="domain" description="Putative Flp pilus-assembly TadG-like N-terminal" evidence="2">
    <location>
        <begin position="10"/>
        <end position="56"/>
    </location>
</feature>
<evidence type="ECO:0000259" key="2">
    <source>
        <dbReference type="Pfam" id="PF13400"/>
    </source>
</evidence>
<keyword evidence="1" id="KW-0472">Membrane</keyword>
<dbReference type="EMBL" id="FNGP01000006">
    <property type="protein sequence ID" value="SDL80949.1"/>
    <property type="molecule type" value="Genomic_DNA"/>
</dbReference>
<dbReference type="STRING" id="686624.SAMN04488242_2914"/>
<feature type="transmembrane region" description="Helical" evidence="1">
    <location>
        <begin position="12"/>
        <end position="31"/>
    </location>
</feature>
<name>A0A1G9N376_9ACTN</name>
<dbReference type="InterPro" id="IPR028087">
    <property type="entry name" value="Tad_N"/>
</dbReference>
<sequence>MKSRRHRERGAIAVWTAVGLLGFLLAIGIGVDFSGHARATQEARAVAAEAARAGGQRITLTGGRAAPAQQAAASAAERFAARSGFHATATVNGTRI</sequence>
<dbReference type="Proteomes" id="UP000199475">
    <property type="component" value="Unassembled WGS sequence"/>
</dbReference>
<reference evidence="3 4" key="1">
    <citation type="submission" date="2016-10" db="EMBL/GenBank/DDBJ databases">
        <authorList>
            <person name="de Groot N.N."/>
        </authorList>
    </citation>
    <scope>NUCLEOTIDE SEQUENCE [LARGE SCALE GENOMIC DNA]</scope>
    <source>
        <strain evidence="3 4">CGMCC 1.9159</strain>
    </source>
</reference>
<evidence type="ECO:0000313" key="4">
    <source>
        <dbReference type="Proteomes" id="UP000199475"/>
    </source>
</evidence>
<keyword evidence="1" id="KW-0812">Transmembrane</keyword>
<protein>
    <submittedName>
        <fullName evidence="3">Putative Flp pilus-assembly TadE/G-like</fullName>
    </submittedName>
</protein>
<keyword evidence="4" id="KW-1185">Reference proteome</keyword>
<organism evidence="3 4">
    <name type="scientific">Tessaracoccus oleiagri</name>
    <dbReference type="NCBI Taxonomy" id="686624"/>
    <lineage>
        <taxon>Bacteria</taxon>
        <taxon>Bacillati</taxon>
        <taxon>Actinomycetota</taxon>
        <taxon>Actinomycetes</taxon>
        <taxon>Propionibacteriales</taxon>
        <taxon>Propionibacteriaceae</taxon>
        <taxon>Tessaracoccus</taxon>
    </lineage>
</organism>
<gene>
    <name evidence="3" type="ORF">SAMN04488242_2914</name>
</gene>